<keyword evidence="3" id="KW-1185">Reference proteome</keyword>
<dbReference type="RefSeq" id="WP_116615698.1">
    <property type="nucleotide sequence ID" value="NZ_CAMPWS010000004.1"/>
</dbReference>
<gene>
    <name evidence="2" type="ORF">C7379_102129</name>
</gene>
<evidence type="ECO:0000259" key="1">
    <source>
        <dbReference type="Pfam" id="PF14300"/>
    </source>
</evidence>
<name>A0A2U0ULU8_9BACT</name>
<proteinExistence type="predicted"/>
<dbReference type="Gene3D" id="1.20.1420.60">
    <property type="match status" value="1"/>
</dbReference>
<dbReference type="InterPro" id="IPR025402">
    <property type="entry name" value="DMP19_C"/>
</dbReference>
<sequence length="169" mass="19623">MIEVRVKDSEVRRASQEGMDAFVAVFSDAILKSIGGELNADNMSMLNSDQITLIAYVILRDELMSGGFVQLIHNGYGDFIYRNPFDKAVREWGLTELYRIIHKTHRLYSKCHEAIEQDCTQEEFDALYEQHPEFDVYDDAFVELEEDFTTQVAHYVDENIENFAIVEHE</sequence>
<feature type="domain" description="DNA mimic protein DMP19 C-terminal" evidence="1">
    <location>
        <begin position="46"/>
        <end position="159"/>
    </location>
</feature>
<dbReference type="Pfam" id="PF14300">
    <property type="entry name" value="DMP19"/>
    <property type="match status" value="1"/>
</dbReference>
<organism evidence="2 3">
    <name type="scientific">Hallella colorans</name>
    <dbReference type="NCBI Taxonomy" id="1703337"/>
    <lineage>
        <taxon>Bacteria</taxon>
        <taxon>Pseudomonadati</taxon>
        <taxon>Bacteroidota</taxon>
        <taxon>Bacteroidia</taxon>
        <taxon>Bacteroidales</taxon>
        <taxon>Prevotellaceae</taxon>
        <taxon>Hallella</taxon>
    </lineage>
</organism>
<evidence type="ECO:0000313" key="3">
    <source>
        <dbReference type="Proteomes" id="UP000245870"/>
    </source>
</evidence>
<comment type="caution">
    <text evidence="2">The sequence shown here is derived from an EMBL/GenBank/DDBJ whole genome shotgun (WGS) entry which is preliminary data.</text>
</comment>
<dbReference type="EMBL" id="QENY01000002">
    <property type="protein sequence ID" value="PVX58610.1"/>
    <property type="molecule type" value="Genomic_DNA"/>
</dbReference>
<dbReference type="Proteomes" id="UP000245870">
    <property type="component" value="Unassembled WGS sequence"/>
</dbReference>
<accession>A0A2U0ULU8</accession>
<reference evidence="2 3" key="1">
    <citation type="submission" date="2018-05" db="EMBL/GenBank/DDBJ databases">
        <title>Genomic Encyclopedia of Type Strains, Phase IV (KMG-IV): sequencing the most valuable type-strain genomes for metagenomic binning, comparative biology and taxonomic classification.</title>
        <authorList>
            <person name="Goeker M."/>
        </authorList>
    </citation>
    <scope>NUCLEOTIDE SEQUENCE [LARGE SCALE GENOMIC DNA]</scope>
    <source>
        <strain evidence="2 3">DSM 100333</strain>
    </source>
</reference>
<dbReference type="OrthoDB" id="8606126at2"/>
<evidence type="ECO:0000313" key="2">
    <source>
        <dbReference type="EMBL" id="PVX58610.1"/>
    </source>
</evidence>
<protein>
    <submittedName>
        <fullName evidence="2">Uncharacterized protein DUF4375</fullName>
    </submittedName>
</protein>
<dbReference type="AlphaFoldDB" id="A0A2U0ULU8"/>